<dbReference type="AlphaFoldDB" id="A0A2U2HMD4"/>
<sequence length="595" mass="65999">MSISWISATRFNMNASSVTDYALCMVGPQGAGEEPAFKGRDQRGHGRRRCVRSALRSRLRSCLRSCLLSYNRSDGTSLGRAKSGGTGEFMKLLSVAMPQHDVNMTFFDGREVRYIKLERTRQEKRFHFQSLPDWKSEVQSIWGVDPAEVDDIVFSFDPAALPATLRIEQDALLRLVRDVSKAERLPPAICRYLGVEKAWFASHHYSHALSTWMLEAQAPAVRVVIDGLGDGRPWSVYKNEQLVAAGNIRNGSIGWGIREAGKLLDVKYGHYNDIAGKVMGLQCYGKIDQGYFDWLDKFNFGRIKDLWSVEHWYAYKNDPLLGKLGHLDWIATVHAKMGVMLVDFFKQFAGGQDHISYSGGVAQNVVWNALLKRAFPNLVIAPHSSDEGLSLGGIEWLRRQHGLPALSMPAFPWAQSDTGVPAPSAETIALAAQLLAQGKIVGWYQGNGEIGPRALGNRSILMDPRLAQGKQRINSVKKREHYRPFGAAVLKDHFAGHFAGEADAFMLYACRPKAGELDAITHVDGTCRVQLVDETNPAFERLLTQFFALTGCPVLLNTSLNLAGKPIAAFPEHAVALFHDSQIDAVVVGDTVHRR</sequence>
<organism evidence="4 5">
    <name type="scientific">Massilia glaciei</name>
    <dbReference type="NCBI Taxonomy" id="1524097"/>
    <lineage>
        <taxon>Bacteria</taxon>
        <taxon>Pseudomonadati</taxon>
        <taxon>Pseudomonadota</taxon>
        <taxon>Betaproteobacteria</taxon>
        <taxon>Burkholderiales</taxon>
        <taxon>Oxalobacteraceae</taxon>
        <taxon>Telluria group</taxon>
        <taxon>Massilia</taxon>
    </lineage>
</organism>
<dbReference type="GO" id="GO:0003824">
    <property type="term" value="F:catalytic activity"/>
    <property type="evidence" value="ECO:0007669"/>
    <property type="project" value="InterPro"/>
</dbReference>
<comment type="similarity">
    <text evidence="1">Belongs to the NodU/CmcH family.</text>
</comment>
<keyword evidence="5" id="KW-1185">Reference proteome</keyword>
<reference evidence="4 5" key="1">
    <citation type="submission" date="2018-04" db="EMBL/GenBank/DDBJ databases">
        <title>Massilia violaceinigra sp. nov., a novel purple-pigmented bacterium isolated from Tianshan glacier, Xinjiang, China.</title>
        <authorList>
            <person name="Wang H."/>
        </authorList>
    </citation>
    <scope>NUCLEOTIDE SEQUENCE [LARGE SCALE GENOMIC DNA]</scope>
    <source>
        <strain evidence="4 5">B448-2</strain>
    </source>
</reference>
<evidence type="ECO:0000313" key="4">
    <source>
        <dbReference type="EMBL" id="PWF48653.1"/>
    </source>
</evidence>
<dbReference type="InterPro" id="IPR038152">
    <property type="entry name" value="Carbam_trans_C_sf"/>
</dbReference>
<evidence type="ECO:0000259" key="2">
    <source>
        <dbReference type="Pfam" id="PF02543"/>
    </source>
</evidence>
<dbReference type="Pfam" id="PF02543">
    <property type="entry name" value="Carbam_trans_N"/>
    <property type="match status" value="1"/>
</dbReference>
<dbReference type="OrthoDB" id="9780777at2"/>
<feature type="domain" description="Carbamoyltransferase" evidence="2">
    <location>
        <begin position="191"/>
        <end position="392"/>
    </location>
</feature>
<dbReference type="PANTHER" id="PTHR34847:SF1">
    <property type="entry name" value="NODULATION PROTEIN U"/>
    <property type="match status" value="1"/>
</dbReference>
<evidence type="ECO:0000313" key="5">
    <source>
        <dbReference type="Proteomes" id="UP000241421"/>
    </source>
</evidence>
<evidence type="ECO:0000259" key="3">
    <source>
        <dbReference type="Pfam" id="PF16861"/>
    </source>
</evidence>
<dbReference type="EMBL" id="PXWF02000162">
    <property type="protein sequence ID" value="PWF48653.1"/>
    <property type="molecule type" value="Genomic_DNA"/>
</dbReference>
<dbReference type="SUPFAM" id="SSF53067">
    <property type="entry name" value="Actin-like ATPase domain"/>
    <property type="match status" value="1"/>
</dbReference>
<dbReference type="Pfam" id="PF16861">
    <property type="entry name" value="Carbam_trans_C"/>
    <property type="match status" value="1"/>
</dbReference>
<dbReference type="Proteomes" id="UP000241421">
    <property type="component" value="Unassembled WGS sequence"/>
</dbReference>
<feature type="domain" description="Carbamoyltransferase C-terminal" evidence="3">
    <location>
        <begin position="432"/>
        <end position="594"/>
    </location>
</feature>
<dbReference type="InterPro" id="IPR043129">
    <property type="entry name" value="ATPase_NBD"/>
</dbReference>
<dbReference type="InterPro" id="IPR003696">
    <property type="entry name" value="Carbtransf_dom"/>
</dbReference>
<dbReference type="Gene3D" id="3.90.870.20">
    <property type="entry name" value="Carbamoyltransferase, C-terminal domain"/>
    <property type="match status" value="1"/>
</dbReference>
<comment type="caution">
    <text evidence="4">The sequence shown here is derived from an EMBL/GenBank/DDBJ whole genome shotgun (WGS) entry which is preliminary data.</text>
</comment>
<evidence type="ECO:0000256" key="1">
    <source>
        <dbReference type="ARBA" id="ARBA00006129"/>
    </source>
</evidence>
<dbReference type="Gene3D" id="3.30.420.40">
    <property type="match status" value="1"/>
</dbReference>
<name>A0A2U2HMD4_9BURK</name>
<dbReference type="CDD" id="cd24033">
    <property type="entry name" value="ASKHA_NBD_NodU_CmcH-like_N"/>
    <property type="match status" value="1"/>
</dbReference>
<evidence type="ECO:0008006" key="6">
    <source>
        <dbReference type="Google" id="ProtNLM"/>
    </source>
</evidence>
<protein>
    <recommendedName>
        <fullName evidence="6">Carbamoyltransferase</fullName>
    </recommendedName>
</protein>
<accession>A0A2U2HMD4</accession>
<proteinExistence type="inferred from homology"/>
<dbReference type="PANTHER" id="PTHR34847">
    <property type="entry name" value="NODULATION PROTEIN U"/>
    <property type="match status" value="1"/>
</dbReference>
<gene>
    <name evidence="4" type="ORF">C7C56_010605</name>
</gene>
<dbReference type="InterPro" id="IPR031730">
    <property type="entry name" value="Carbam_trans_C"/>
</dbReference>
<dbReference type="InterPro" id="IPR051338">
    <property type="entry name" value="NodU/CmcH_Carbamoyltrnsfr"/>
</dbReference>